<keyword evidence="3 9" id="KW-0479">Metal-binding</keyword>
<dbReference type="InterPro" id="IPR000269">
    <property type="entry name" value="Cu_amine_oxidase"/>
</dbReference>
<comment type="cofactor">
    <cofactor evidence="9">
        <name>Cu cation</name>
        <dbReference type="ChEBI" id="CHEBI:23378"/>
    </cofactor>
    <text evidence="9">Contains 1 topaquinone per subunit.</text>
</comment>
<dbReference type="PANTHER" id="PTHR10638">
    <property type="entry name" value="COPPER AMINE OXIDASE"/>
    <property type="match status" value="1"/>
</dbReference>
<evidence type="ECO:0000313" key="13">
    <source>
        <dbReference type="EMBL" id="RMZ73916.1"/>
    </source>
</evidence>
<dbReference type="EMBL" id="KE747843">
    <property type="protein sequence ID" value="RMZ73916.1"/>
    <property type="molecule type" value="Genomic_DNA"/>
</dbReference>
<dbReference type="AlphaFoldDB" id="A0A3M7MH93"/>
<dbReference type="PRINTS" id="PR00766">
    <property type="entry name" value="CUDAOXIDASE"/>
</dbReference>
<evidence type="ECO:0000256" key="7">
    <source>
        <dbReference type="PIRSR" id="PIRSR600269-50"/>
    </source>
</evidence>
<evidence type="ECO:0000256" key="10">
    <source>
        <dbReference type="SAM" id="MobiDB-lite"/>
    </source>
</evidence>
<comment type="cofactor">
    <cofactor evidence="1">
        <name>Cu cation</name>
        <dbReference type="ChEBI" id="CHEBI:23378"/>
    </cofactor>
</comment>
<dbReference type="GO" id="GO:0005507">
    <property type="term" value="F:copper ion binding"/>
    <property type="evidence" value="ECO:0007669"/>
    <property type="project" value="InterPro"/>
</dbReference>
<keyword evidence="6 9" id="KW-0186">Copper</keyword>
<evidence type="ECO:0000256" key="4">
    <source>
        <dbReference type="ARBA" id="ARBA00022772"/>
    </source>
</evidence>
<dbReference type="Gene3D" id="3.10.450.40">
    <property type="match status" value="2"/>
</dbReference>
<dbReference type="Pfam" id="PF09248">
    <property type="entry name" value="DUF1965"/>
    <property type="match status" value="1"/>
</dbReference>
<evidence type="ECO:0000256" key="1">
    <source>
        <dbReference type="ARBA" id="ARBA00001935"/>
    </source>
</evidence>
<dbReference type="GO" id="GO:0048038">
    <property type="term" value="F:quinone binding"/>
    <property type="evidence" value="ECO:0007669"/>
    <property type="project" value="InterPro"/>
</dbReference>
<dbReference type="PANTHER" id="PTHR10638:SF20">
    <property type="entry name" value="AMINE OXIDASE"/>
    <property type="match status" value="1"/>
</dbReference>
<dbReference type="SUPFAM" id="SSF54416">
    <property type="entry name" value="Amine oxidase N-terminal region"/>
    <property type="match status" value="1"/>
</dbReference>
<evidence type="ECO:0000259" key="11">
    <source>
        <dbReference type="Pfam" id="PF01179"/>
    </source>
</evidence>
<dbReference type="SUPFAM" id="SSF49998">
    <property type="entry name" value="Amine oxidase catalytic domain"/>
    <property type="match status" value="1"/>
</dbReference>
<dbReference type="GO" id="GO:0008131">
    <property type="term" value="F:primary methylamine oxidase activity"/>
    <property type="evidence" value="ECO:0007669"/>
    <property type="project" value="InterPro"/>
</dbReference>
<evidence type="ECO:0000313" key="14">
    <source>
        <dbReference type="Proteomes" id="UP000265663"/>
    </source>
</evidence>
<feature type="active site" description="Proton acceptor" evidence="7">
    <location>
        <position position="273"/>
    </location>
</feature>
<dbReference type="InterPro" id="IPR015328">
    <property type="entry name" value="DUF1965"/>
</dbReference>
<dbReference type="OrthoDB" id="3341590at2759"/>
<gene>
    <name evidence="13" type="ORF">GMOD_00004722</name>
</gene>
<dbReference type="GO" id="GO:0009308">
    <property type="term" value="P:amine metabolic process"/>
    <property type="evidence" value="ECO:0007669"/>
    <property type="project" value="UniProtKB-UniRule"/>
</dbReference>
<comment type="similarity">
    <text evidence="2 9">Belongs to the copper/topaquinone oxidase family.</text>
</comment>
<evidence type="ECO:0000256" key="9">
    <source>
        <dbReference type="RuleBase" id="RU000672"/>
    </source>
</evidence>
<keyword evidence="14" id="KW-1185">Reference proteome</keyword>
<accession>A0A3M7MH93</accession>
<keyword evidence="5 9" id="KW-0560">Oxidoreductase</keyword>
<name>A0A3M7MH93_9PLEO</name>
<feature type="region of interest" description="Disordered" evidence="10">
    <location>
        <begin position="171"/>
        <end position="204"/>
    </location>
</feature>
<feature type="domain" description="DUF1965" evidence="12">
    <location>
        <begin position="119"/>
        <end position="188"/>
    </location>
</feature>
<sequence length="636" mass="71758">MFQIGATNSSNAYWQEYMVGPLTDANSSTIEPLTYPFQNSQPGRIELQTVDSGDNEFGLFLTKFGKDHEDIWQRLFNSSYFDGLVGIRLGVPFWNEDGRIIGWSSVYTDPGKNLSSVMVLPHGFSIKFDFTGRNWEDWKVTGWYTAGQFWETADEFRAVINAPDYHVIPANTQEGTDGNWTSTDRRGEPMPMDDLPPPEPVARGPQRFKIDAEEGYVSWMDFDFYHTVSHDIGLSLHNIKYKGKRIMYELSLQESLTAYAGSDPFASQANFFDTVTGMGSTLQPLVKGYDCPAHATYLDASWTHHNVTQSQKDAICLFEHDTAYPIRRHGYSPSAPHTSVAKNIVFVMRTIATVANYDFLIDYSFAYDGAIEVAARASGFISAAYWDGQPEYGFHIHDFLSSSLHDHVLNFKADFDVNGVKNSVQATKIVPTTTTYPWSQGRLHNTFKANRTFIADESEASLDWHDNDSTIYAIVNKDTPNRFGEYPGWRFKKNAGVNRLTQQNSTGTLQAATYANHHFFLTQQHDTEPRSADPFNKLVVQDPLVNFESFLDGESLVQEDVVLWFNLGMHHMPHTGDLPNTMFSSAHSAMRFEPFNYLEGDPSIAINQQVRIDYDGEGNIEHVEEFGKIVGNGTSS</sequence>
<dbReference type="InterPro" id="IPR015798">
    <property type="entry name" value="Cu_amine_oxidase_C"/>
</dbReference>
<feature type="active site" description="Schiff-base intermediate with substrate; via topaquinone" evidence="7">
    <location>
        <position position="357"/>
    </location>
</feature>
<organism evidence="13 14">
    <name type="scientific">Pyrenophora seminiperda CCB06</name>
    <dbReference type="NCBI Taxonomy" id="1302712"/>
    <lineage>
        <taxon>Eukaryota</taxon>
        <taxon>Fungi</taxon>
        <taxon>Dikarya</taxon>
        <taxon>Ascomycota</taxon>
        <taxon>Pezizomycotina</taxon>
        <taxon>Dothideomycetes</taxon>
        <taxon>Pleosporomycetidae</taxon>
        <taxon>Pleosporales</taxon>
        <taxon>Pleosporineae</taxon>
        <taxon>Pleosporaceae</taxon>
        <taxon>Pyrenophora</taxon>
    </lineage>
</organism>
<evidence type="ECO:0000256" key="6">
    <source>
        <dbReference type="ARBA" id="ARBA00023008"/>
    </source>
</evidence>
<dbReference type="Gene3D" id="2.70.98.20">
    <property type="entry name" value="Copper amine oxidase, catalytic domain"/>
    <property type="match status" value="1"/>
</dbReference>
<dbReference type="Pfam" id="PF01179">
    <property type="entry name" value="Cu_amine_oxid"/>
    <property type="match status" value="1"/>
</dbReference>
<reference evidence="13 14" key="1">
    <citation type="journal article" date="2014" name="PLoS ONE">
        <title>De novo Genome Assembly of the Fungal Plant Pathogen Pyrenophora semeniperda.</title>
        <authorList>
            <person name="Soliai M.M."/>
            <person name="Meyer S.E."/>
            <person name="Udall J.A."/>
            <person name="Elzinga D.E."/>
            <person name="Hermansen R.A."/>
            <person name="Bodily P.M."/>
            <person name="Hart A.A."/>
            <person name="Coleman C.E."/>
        </authorList>
    </citation>
    <scope>NUCLEOTIDE SEQUENCE [LARGE SCALE GENOMIC DNA]</scope>
    <source>
        <strain evidence="13 14">CCB06</strain>
        <tissue evidence="13">Mycelium</tissue>
    </source>
</reference>
<feature type="domain" description="Copper amine oxidase catalytic" evidence="11">
    <location>
        <begin position="206"/>
        <end position="604"/>
    </location>
</feature>
<evidence type="ECO:0000256" key="3">
    <source>
        <dbReference type="ARBA" id="ARBA00022723"/>
    </source>
</evidence>
<comment type="PTM">
    <text evidence="8 9">Topaquinone (TPQ) is generated by copper-dependent autoxidation of a specific tyrosyl residue.</text>
</comment>
<dbReference type="InterPro" id="IPR016182">
    <property type="entry name" value="Cu_amine_oxidase_N-reg"/>
</dbReference>
<dbReference type="EC" id="1.4.3.-" evidence="9"/>
<protein>
    <recommendedName>
        <fullName evidence="9">Amine oxidase</fullName>
        <ecNumber evidence="9">1.4.3.-</ecNumber>
    </recommendedName>
</protein>
<evidence type="ECO:0000256" key="2">
    <source>
        <dbReference type="ARBA" id="ARBA00007983"/>
    </source>
</evidence>
<proteinExistence type="inferred from homology"/>
<feature type="compositionally biased region" description="Polar residues" evidence="10">
    <location>
        <begin position="171"/>
        <end position="182"/>
    </location>
</feature>
<dbReference type="InterPro" id="IPR036460">
    <property type="entry name" value="Cu_amine_oxidase_C_sf"/>
</dbReference>
<evidence type="ECO:0000256" key="8">
    <source>
        <dbReference type="PIRSR" id="PIRSR600269-51"/>
    </source>
</evidence>
<dbReference type="Proteomes" id="UP000265663">
    <property type="component" value="Unassembled WGS sequence"/>
</dbReference>
<feature type="modified residue" description="2',4',5'-topaquinone" evidence="8">
    <location>
        <position position="357"/>
    </location>
</feature>
<evidence type="ECO:0000256" key="5">
    <source>
        <dbReference type="ARBA" id="ARBA00023002"/>
    </source>
</evidence>
<dbReference type="GO" id="GO:0005886">
    <property type="term" value="C:plasma membrane"/>
    <property type="evidence" value="ECO:0007669"/>
    <property type="project" value="TreeGrafter"/>
</dbReference>
<evidence type="ECO:0000259" key="12">
    <source>
        <dbReference type="Pfam" id="PF09248"/>
    </source>
</evidence>
<keyword evidence="4 7" id="KW-0801">TPQ</keyword>